<evidence type="ECO:0000256" key="4">
    <source>
        <dbReference type="ARBA" id="ARBA00022722"/>
    </source>
</evidence>
<evidence type="ECO:0000256" key="5">
    <source>
        <dbReference type="ARBA" id="ARBA00022723"/>
    </source>
</evidence>
<comment type="cofactor">
    <cofactor evidence="1">
        <name>a divalent metal cation</name>
        <dbReference type="ChEBI" id="CHEBI:60240"/>
    </cofactor>
</comment>
<keyword evidence="5" id="KW-0479">Metal-binding</keyword>
<keyword evidence="11" id="KW-1185">Reference proteome</keyword>
<comment type="caution">
    <text evidence="10">The sequence shown here is derived from an EMBL/GenBank/DDBJ whole genome shotgun (WGS) entry which is preliminary data.</text>
</comment>
<dbReference type="GO" id="GO:0004518">
    <property type="term" value="F:nuclease activity"/>
    <property type="evidence" value="ECO:0007669"/>
    <property type="project" value="UniProtKB-KW"/>
</dbReference>
<feature type="domain" description="DDE Tnp4" evidence="9">
    <location>
        <begin position="336"/>
        <end position="493"/>
    </location>
</feature>
<feature type="region of interest" description="Disordered" evidence="8">
    <location>
        <begin position="500"/>
        <end position="555"/>
    </location>
</feature>
<organism evidence="10 11">
    <name type="scientific">Mycena citricolor</name>
    <dbReference type="NCBI Taxonomy" id="2018698"/>
    <lineage>
        <taxon>Eukaryota</taxon>
        <taxon>Fungi</taxon>
        <taxon>Dikarya</taxon>
        <taxon>Basidiomycota</taxon>
        <taxon>Agaricomycotina</taxon>
        <taxon>Agaricomycetes</taxon>
        <taxon>Agaricomycetidae</taxon>
        <taxon>Agaricales</taxon>
        <taxon>Marasmiineae</taxon>
        <taxon>Mycenaceae</taxon>
        <taxon>Mycena</taxon>
    </lineage>
</organism>
<evidence type="ECO:0000256" key="6">
    <source>
        <dbReference type="ARBA" id="ARBA00022801"/>
    </source>
</evidence>
<evidence type="ECO:0000256" key="1">
    <source>
        <dbReference type="ARBA" id="ARBA00001968"/>
    </source>
</evidence>
<reference evidence="10" key="1">
    <citation type="submission" date="2023-11" db="EMBL/GenBank/DDBJ databases">
        <authorList>
            <person name="De Vega J J."/>
            <person name="De Vega J J."/>
        </authorList>
    </citation>
    <scope>NUCLEOTIDE SEQUENCE</scope>
</reference>
<proteinExistence type="inferred from homology"/>
<sequence length="555" mass="62702">MPRANRRTAREKALLEAYFQFRRAHIQRQLRRKRVVRQARNAEPCTQPNFDMDLDLSSFEFSSFTSASSGSDDFSNSSAESSDGWSDILGSDWRGLSDMSDTSGTGFSSMEFSVDDDMPSLDTVSDFSDSGSESGWDSDSDWAWDVYDGDDETSSVESAPETQCVGTAVRNAVMQEIRDMYTHRYEQPRDRSALPRPPGQLKHVLTTWKTTRPDHFREALRVNPATFDELTAKIENDPIFWNESNQPQASVDEQLAVALFRFGHDGNAASLQAVANWAGLGKGTVLLYTRRVMIAILRPSFMQDAVRMPTPDEKARAKRWVQKHSCKSWRNGWCFVDGTLIPLDERPTWYGPGYFDRKCNYSLNFQIVNLPNLQIIDFGYGHTGSAHDSHAWQTTRMALEHESLLEEGEWIWADSAYPIDTWITAPYKKPERDLPDNEVFNNHVSMLRIRSEHAIGFLKGRFHSLKHLRVRIMDAATHKLATYWVAACIGIHNFALRSEENKRGGEDPDSDDPDPFIGEGLVDDSASDDATDGRFVAPAVNSARPGARLENGKSF</sequence>
<evidence type="ECO:0000256" key="8">
    <source>
        <dbReference type="SAM" id="MobiDB-lite"/>
    </source>
</evidence>
<dbReference type="InterPro" id="IPR027806">
    <property type="entry name" value="HARBI1_dom"/>
</dbReference>
<dbReference type="EMBL" id="CAVNYO010000405">
    <property type="protein sequence ID" value="CAK5275896.1"/>
    <property type="molecule type" value="Genomic_DNA"/>
</dbReference>
<comment type="subcellular location">
    <subcellularLocation>
        <location evidence="2">Nucleus</location>
    </subcellularLocation>
</comment>
<dbReference type="GO" id="GO:0046872">
    <property type="term" value="F:metal ion binding"/>
    <property type="evidence" value="ECO:0007669"/>
    <property type="project" value="UniProtKB-KW"/>
</dbReference>
<dbReference type="AlphaFoldDB" id="A0AAD2HJ37"/>
<evidence type="ECO:0000256" key="3">
    <source>
        <dbReference type="ARBA" id="ARBA00006958"/>
    </source>
</evidence>
<dbReference type="Proteomes" id="UP001295794">
    <property type="component" value="Unassembled WGS sequence"/>
</dbReference>
<dbReference type="PANTHER" id="PTHR22930:SF85">
    <property type="entry name" value="GH03217P-RELATED"/>
    <property type="match status" value="1"/>
</dbReference>
<gene>
    <name evidence="10" type="ORF">MYCIT1_LOCUS23982</name>
</gene>
<keyword evidence="7" id="KW-0539">Nucleus</keyword>
<feature type="compositionally biased region" description="Low complexity" evidence="8">
    <location>
        <begin position="125"/>
        <end position="135"/>
    </location>
</feature>
<evidence type="ECO:0000256" key="2">
    <source>
        <dbReference type="ARBA" id="ARBA00004123"/>
    </source>
</evidence>
<dbReference type="GO" id="GO:0005634">
    <property type="term" value="C:nucleus"/>
    <property type="evidence" value="ECO:0007669"/>
    <property type="project" value="UniProtKB-SubCell"/>
</dbReference>
<keyword evidence="6" id="KW-0378">Hydrolase</keyword>
<evidence type="ECO:0000256" key="7">
    <source>
        <dbReference type="ARBA" id="ARBA00023242"/>
    </source>
</evidence>
<comment type="similarity">
    <text evidence="3">Belongs to the HARBI1 family.</text>
</comment>
<dbReference type="GO" id="GO:0016787">
    <property type="term" value="F:hydrolase activity"/>
    <property type="evidence" value="ECO:0007669"/>
    <property type="project" value="UniProtKB-KW"/>
</dbReference>
<dbReference type="Pfam" id="PF13359">
    <property type="entry name" value="DDE_Tnp_4"/>
    <property type="match status" value="1"/>
</dbReference>
<feature type="region of interest" description="Disordered" evidence="8">
    <location>
        <begin position="120"/>
        <end position="142"/>
    </location>
</feature>
<dbReference type="PANTHER" id="PTHR22930">
    <property type="match status" value="1"/>
</dbReference>
<keyword evidence="4" id="KW-0540">Nuclease</keyword>
<evidence type="ECO:0000259" key="9">
    <source>
        <dbReference type="Pfam" id="PF13359"/>
    </source>
</evidence>
<evidence type="ECO:0000313" key="11">
    <source>
        <dbReference type="Proteomes" id="UP001295794"/>
    </source>
</evidence>
<feature type="compositionally biased region" description="Acidic residues" evidence="8">
    <location>
        <begin position="521"/>
        <end position="530"/>
    </location>
</feature>
<evidence type="ECO:0000313" key="10">
    <source>
        <dbReference type="EMBL" id="CAK5275896.1"/>
    </source>
</evidence>
<protein>
    <recommendedName>
        <fullName evidence="9">DDE Tnp4 domain-containing protein</fullName>
    </recommendedName>
</protein>
<name>A0AAD2HJ37_9AGAR</name>
<accession>A0AAD2HJ37</accession>
<dbReference type="InterPro" id="IPR045249">
    <property type="entry name" value="HARBI1-like"/>
</dbReference>